<accession>A0A368XRX1</accession>
<dbReference type="EMBL" id="QPJJ01000006">
    <property type="protein sequence ID" value="RCW70800.1"/>
    <property type="molecule type" value="Genomic_DNA"/>
</dbReference>
<dbReference type="GO" id="GO:0043093">
    <property type="term" value="P:FtsZ-dependent cytokinesis"/>
    <property type="evidence" value="ECO:0007669"/>
    <property type="project" value="UniProtKB-UniRule"/>
</dbReference>
<dbReference type="Gene3D" id="3.10.20.310">
    <property type="entry name" value="membrane protein fhac"/>
    <property type="match status" value="1"/>
</dbReference>
<evidence type="ECO:0000259" key="9">
    <source>
        <dbReference type="PROSITE" id="PS51779"/>
    </source>
</evidence>
<proteinExistence type="inferred from homology"/>
<dbReference type="InterPro" id="IPR034746">
    <property type="entry name" value="POTRA"/>
</dbReference>
<dbReference type="PANTHER" id="PTHR37820">
    <property type="entry name" value="CELL DIVISION PROTEIN DIVIB"/>
    <property type="match status" value="1"/>
</dbReference>
<evidence type="ECO:0000313" key="10">
    <source>
        <dbReference type="EMBL" id="RCW70800.1"/>
    </source>
</evidence>
<dbReference type="InterPro" id="IPR005548">
    <property type="entry name" value="Cell_div_FtsQ/DivIB_C"/>
</dbReference>
<dbReference type="Proteomes" id="UP000252585">
    <property type="component" value="Unassembled WGS sequence"/>
</dbReference>
<dbReference type="PROSITE" id="PS51779">
    <property type="entry name" value="POTRA"/>
    <property type="match status" value="1"/>
</dbReference>
<dbReference type="InterPro" id="IPR026580">
    <property type="entry name" value="DivIB"/>
</dbReference>
<feature type="transmembrane region" description="Helical" evidence="8">
    <location>
        <begin position="28"/>
        <end position="45"/>
    </location>
</feature>
<evidence type="ECO:0000256" key="1">
    <source>
        <dbReference type="ARBA" id="ARBA00004370"/>
    </source>
</evidence>
<keyword evidence="3 8" id="KW-0132">Cell division</keyword>
<protein>
    <recommendedName>
        <fullName evidence="8">Cell division protein DivIB</fullName>
    </recommendedName>
</protein>
<keyword evidence="6 8" id="KW-0472">Membrane</keyword>
<sequence>MAKKKVVSIEDRIPQLKNERRKKANRRLVFYLTVFFILIGIIVYLQSPLSQVKEVIVEENEHLSDEEIIKQSTIDSSDNFWGVNLSEIEKKVQNHEQIKEVEISRKFPTSLKIIISEHKHVGYIKKDKQYVPILENGKRMASVSMSNLKADAPLLTNFTDEKLLIQFAEELGKLSNHVKVLISQVTWIPSDSNKYKIILYMNDGFEVEASIRNFANSLSSYPSIASQLDEEEPGRIKINDGGAVFTPYEREMTDEVIEDETEG</sequence>
<dbReference type="AlphaFoldDB" id="A0A368XRX1"/>
<keyword evidence="11" id="KW-1185">Reference proteome</keyword>
<dbReference type="GO" id="GO:0005886">
    <property type="term" value="C:plasma membrane"/>
    <property type="evidence" value="ECO:0007669"/>
    <property type="project" value="UniProtKB-SubCell"/>
</dbReference>
<dbReference type="InterPro" id="IPR050487">
    <property type="entry name" value="FtsQ_DivIB"/>
</dbReference>
<comment type="similarity">
    <text evidence="8">Belongs to the FtsQ/DivIB family. DivIB subfamily.</text>
</comment>
<name>A0A368XRX1_9BACI</name>
<feature type="domain" description="POTRA" evidence="9">
    <location>
        <begin position="50"/>
        <end position="118"/>
    </location>
</feature>
<dbReference type="OrthoDB" id="1819027at2"/>
<comment type="function">
    <text evidence="8">Cell division protein that may be involved in stabilizing or promoting the assembly of the division complex.</text>
</comment>
<keyword evidence="5 8" id="KW-1133">Transmembrane helix</keyword>
<dbReference type="InterPro" id="IPR013685">
    <property type="entry name" value="POTRA_FtsQ_type"/>
</dbReference>
<dbReference type="RefSeq" id="WP_114352792.1">
    <property type="nucleotide sequence ID" value="NZ_QPJJ01000006.1"/>
</dbReference>
<evidence type="ECO:0000313" key="11">
    <source>
        <dbReference type="Proteomes" id="UP000252585"/>
    </source>
</evidence>
<evidence type="ECO:0000256" key="6">
    <source>
        <dbReference type="ARBA" id="ARBA00023136"/>
    </source>
</evidence>
<keyword evidence="2 8" id="KW-1003">Cell membrane</keyword>
<gene>
    <name evidence="8" type="primary">divIB</name>
    <name evidence="10" type="ORF">DFR57_106200</name>
</gene>
<comment type="subcellular location">
    <subcellularLocation>
        <location evidence="8">Cell membrane</location>
        <topology evidence="8">Single-pass type II membrane protein</topology>
    </subcellularLocation>
    <subcellularLocation>
        <location evidence="1">Membrane</location>
    </subcellularLocation>
    <text evidence="8">Localizes to the division septum.</text>
</comment>
<reference evidence="10 11" key="1">
    <citation type="submission" date="2018-07" db="EMBL/GenBank/DDBJ databases">
        <title>Genomic Encyclopedia of Type Strains, Phase IV (KMG-IV): sequencing the most valuable type-strain genomes for metagenomic binning, comparative biology and taxonomic classification.</title>
        <authorList>
            <person name="Goeker M."/>
        </authorList>
    </citation>
    <scope>NUCLEOTIDE SEQUENCE [LARGE SCALE GENOMIC DNA]</scope>
    <source>
        <strain evidence="10 11">DSM 27696</strain>
    </source>
</reference>
<dbReference type="GO" id="GO:0032153">
    <property type="term" value="C:cell division site"/>
    <property type="evidence" value="ECO:0007669"/>
    <property type="project" value="UniProtKB-UniRule"/>
</dbReference>
<evidence type="ECO:0000256" key="8">
    <source>
        <dbReference type="HAMAP-Rule" id="MF_00912"/>
    </source>
</evidence>
<dbReference type="Pfam" id="PF08478">
    <property type="entry name" value="POTRA_1"/>
    <property type="match status" value="1"/>
</dbReference>
<keyword evidence="4 8" id="KW-0812">Transmembrane</keyword>
<evidence type="ECO:0000256" key="7">
    <source>
        <dbReference type="ARBA" id="ARBA00023306"/>
    </source>
</evidence>
<evidence type="ECO:0000256" key="3">
    <source>
        <dbReference type="ARBA" id="ARBA00022618"/>
    </source>
</evidence>
<dbReference type="Gene3D" id="3.40.50.10960">
    <property type="match status" value="1"/>
</dbReference>
<keyword evidence="7 8" id="KW-0131">Cell cycle</keyword>
<dbReference type="Pfam" id="PF03799">
    <property type="entry name" value="FtsQ_DivIB_C"/>
    <property type="match status" value="1"/>
</dbReference>
<comment type="caution">
    <text evidence="10">The sequence shown here is derived from an EMBL/GenBank/DDBJ whole genome shotgun (WGS) entry which is preliminary data.</text>
</comment>
<evidence type="ECO:0000256" key="2">
    <source>
        <dbReference type="ARBA" id="ARBA00022475"/>
    </source>
</evidence>
<dbReference type="PANTHER" id="PTHR37820:SF1">
    <property type="entry name" value="CELL DIVISION PROTEIN FTSQ"/>
    <property type="match status" value="1"/>
</dbReference>
<dbReference type="HAMAP" id="MF_00912">
    <property type="entry name" value="DivIB"/>
    <property type="match status" value="1"/>
</dbReference>
<evidence type="ECO:0000256" key="5">
    <source>
        <dbReference type="ARBA" id="ARBA00022989"/>
    </source>
</evidence>
<organism evidence="10 11">
    <name type="scientific">Saliterribacillus persicus</name>
    <dbReference type="NCBI Taxonomy" id="930114"/>
    <lineage>
        <taxon>Bacteria</taxon>
        <taxon>Bacillati</taxon>
        <taxon>Bacillota</taxon>
        <taxon>Bacilli</taxon>
        <taxon>Bacillales</taxon>
        <taxon>Bacillaceae</taxon>
        <taxon>Saliterribacillus</taxon>
    </lineage>
</organism>
<evidence type="ECO:0000256" key="4">
    <source>
        <dbReference type="ARBA" id="ARBA00022692"/>
    </source>
</evidence>